<proteinExistence type="predicted"/>
<keyword evidence="2" id="KW-1185">Reference proteome</keyword>
<dbReference type="Proteomes" id="UP000233551">
    <property type="component" value="Unassembled WGS sequence"/>
</dbReference>
<dbReference type="AlphaFoldDB" id="A0A2I0KHC4"/>
<evidence type="ECO:0000313" key="1">
    <source>
        <dbReference type="EMBL" id="PKI67894.1"/>
    </source>
</evidence>
<name>A0A2I0KHC4_PUNGR</name>
<sequence>MFIEQACVEVIGRQVSSRGFAFSLSPRCTDCFMGPTYKVFLWAVFLVGPALEGRLSAVNPFLFQVCNVTWAQWLGDRDLDQGSRSDIPLRERRGVLPVDLQYFACLLRKLGDIQL</sequence>
<reference evidence="1 2" key="1">
    <citation type="submission" date="2017-11" db="EMBL/GenBank/DDBJ databases">
        <title>De-novo sequencing of pomegranate (Punica granatum L.) genome.</title>
        <authorList>
            <person name="Akparov Z."/>
            <person name="Amiraslanov A."/>
            <person name="Hajiyeva S."/>
            <person name="Abbasov M."/>
            <person name="Kaur K."/>
            <person name="Hamwieh A."/>
            <person name="Solovyev V."/>
            <person name="Salamov A."/>
            <person name="Braich B."/>
            <person name="Kosarev P."/>
            <person name="Mahmoud A."/>
            <person name="Hajiyev E."/>
            <person name="Babayeva S."/>
            <person name="Izzatullayeva V."/>
            <person name="Mammadov A."/>
            <person name="Mammadov A."/>
            <person name="Sharifova S."/>
            <person name="Ojaghi J."/>
            <person name="Eynullazada K."/>
            <person name="Bayramov B."/>
            <person name="Abdulazimova A."/>
            <person name="Shahmuradov I."/>
        </authorList>
    </citation>
    <scope>NUCLEOTIDE SEQUENCE [LARGE SCALE GENOMIC DNA]</scope>
    <source>
        <strain evidence="2">cv. AG2017</strain>
        <tissue evidence="1">Leaf</tissue>
    </source>
</reference>
<accession>A0A2I0KHC4</accession>
<dbReference type="EMBL" id="PGOL01000571">
    <property type="protein sequence ID" value="PKI67894.1"/>
    <property type="molecule type" value="Genomic_DNA"/>
</dbReference>
<organism evidence="1 2">
    <name type="scientific">Punica granatum</name>
    <name type="common">Pomegranate</name>
    <dbReference type="NCBI Taxonomy" id="22663"/>
    <lineage>
        <taxon>Eukaryota</taxon>
        <taxon>Viridiplantae</taxon>
        <taxon>Streptophyta</taxon>
        <taxon>Embryophyta</taxon>
        <taxon>Tracheophyta</taxon>
        <taxon>Spermatophyta</taxon>
        <taxon>Magnoliopsida</taxon>
        <taxon>eudicotyledons</taxon>
        <taxon>Gunneridae</taxon>
        <taxon>Pentapetalae</taxon>
        <taxon>rosids</taxon>
        <taxon>malvids</taxon>
        <taxon>Myrtales</taxon>
        <taxon>Lythraceae</taxon>
        <taxon>Punica</taxon>
    </lineage>
</organism>
<protein>
    <submittedName>
        <fullName evidence="1">Uncharacterized protein</fullName>
    </submittedName>
</protein>
<evidence type="ECO:0000313" key="2">
    <source>
        <dbReference type="Proteomes" id="UP000233551"/>
    </source>
</evidence>
<comment type="caution">
    <text evidence="1">The sequence shown here is derived from an EMBL/GenBank/DDBJ whole genome shotgun (WGS) entry which is preliminary data.</text>
</comment>
<gene>
    <name evidence="1" type="ORF">CRG98_011490</name>
</gene>